<gene>
    <name evidence="1" type="ORF">METZ01_LOCUS286634</name>
</gene>
<proteinExistence type="predicted"/>
<dbReference type="AlphaFoldDB" id="A0A382LAS6"/>
<organism evidence="1">
    <name type="scientific">marine metagenome</name>
    <dbReference type="NCBI Taxonomy" id="408172"/>
    <lineage>
        <taxon>unclassified sequences</taxon>
        <taxon>metagenomes</taxon>
        <taxon>ecological metagenomes</taxon>
    </lineage>
</organism>
<name>A0A382LAS6_9ZZZZ</name>
<dbReference type="EMBL" id="UINC01085859">
    <property type="protein sequence ID" value="SVC33780.1"/>
    <property type="molecule type" value="Genomic_DNA"/>
</dbReference>
<accession>A0A382LAS6</accession>
<sequence length="93" mass="10867">MLVQTLYLDNHAELIVQDTNGIERQDRIELDTEILMPVETIYLSHNQVIVPSDIVDCTPEVLFSELKQYYQDNLLIDEEVSVLLTGYTVYTWF</sequence>
<protein>
    <submittedName>
        <fullName evidence="1">Uncharacterized protein</fullName>
    </submittedName>
</protein>
<evidence type="ECO:0000313" key="1">
    <source>
        <dbReference type="EMBL" id="SVC33780.1"/>
    </source>
</evidence>
<reference evidence="1" key="1">
    <citation type="submission" date="2018-05" db="EMBL/GenBank/DDBJ databases">
        <authorList>
            <person name="Lanie J.A."/>
            <person name="Ng W.-L."/>
            <person name="Kazmierczak K.M."/>
            <person name="Andrzejewski T.M."/>
            <person name="Davidsen T.M."/>
            <person name="Wayne K.J."/>
            <person name="Tettelin H."/>
            <person name="Glass J.I."/>
            <person name="Rusch D."/>
            <person name="Podicherti R."/>
            <person name="Tsui H.-C.T."/>
            <person name="Winkler M.E."/>
        </authorList>
    </citation>
    <scope>NUCLEOTIDE SEQUENCE</scope>
</reference>
<feature type="non-terminal residue" evidence="1">
    <location>
        <position position="93"/>
    </location>
</feature>